<sequence length="103" mass="12370">VIIAGLPYHLPTPRVEAKIKYYDKVFNDQGWNFAYLYPAIQRANQAAGRPIRKLKDKGAIIFMDFRFKQKFKWIAEWIRKELEIIPDRPKILFQNLNIFWKSN</sequence>
<dbReference type="Pfam" id="PF13307">
    <property type="entry name" value="Helicase_C_2"/>
    <property type="match status" value="1"/>
</dbReference>
<comment type="caution">
    <text evidence="2">The sequence shown here is derived from an EMBL/GenBank/DDBJ whole genome shotgun (WGS) entry which is preliminary data.</text>
</comment>
<name>X1FQ46_9ZZZZ</name>
<dbReference type="GO" id="GO:0016818">
    <property type="term" value="F:hydrolase activity, acting on acid anhydrides, in phosphorus-containing anhydrides"/>
    <property type="evidence" value="ECO:0007669"/>
    <property type="project" value="InterPro"/>
</dbReference>
<dbReference type="PANTHER" id="PTHR11472">
    <property type="entry name" value="DNA REPAIR DEAD HELICASE RAD3/XP-D SUBFAMILY MEMBER"/>
    <property type="match status" value="1"/>
</dbReference>
<evidence type="ECO:0000313" key="2">
    <source>
        <dbReference type="EMBL" id="GAH34650.1"/>
    </source>
</evidence>
<reference evidence="2" key="1">
    <citation type="journal article" date="2014" name="Front. Microbiol.">
        <title>High frequency of phylogenetically diverse reductive dehalogenase-homologous genes in deep subseafloor sedimentary metagenomes.</title>
        <authorList>
            <person name="Kawai M."/>
            <person name="Futagami T."/>
            <person name="Toyoda A."/>
            <person name="Takaki Y."/>
            <person name="Nishi S."/>
            <person name="Hori S."/>
            <person name="Arai W."/>
            <person name="Tsubouchi T."/>
            <person name="Morono Y."/>
            <person name="Uchiyama I."/>
            <person name="Ito T."/>
            <person name="Fujiyama A."/>
            <person name="Inagaki F."/>
            <person name="Takami H."/>
        </authorList>
    </citation>
    <scope>NUCLEOTIDE SEQUENCE</scope>
    <source>
        <strain evidence="2">Expedition CK06-06</strain>
    </source>
</reference>
<dbReference type="EMBL" id="BARU01009259">
    <property type="protein sequence ID" value="GAH34650.1"/>
    <property type="molecule type" value="Genomic_DNA"/>
</dbReference>
<protein>
    <recommendedName>
        <fullName evidence="1">ATP-dependent helicase C-terminal domain-containing protein</fullName>
    </recommendedName>
</protein>
<dbReference type="GO" id="GO:0005524">
    <property type="term" value="F:ATP binding"/>
    <property type="evidence" value="ECO:0007669"/>
    <property type="project" value="InterPro"/>
</dbReference>
<accession>X1FQ46</accession>
<dbReference type="GO" id="GO:0003676">
    <property type="term" value="F:nucleic acid binding"/>
    <property type="evidence" value="ECO:0007669"/>
    <property type="project" value="InterPro"/>
</dbReference>
<dbReference type="Gene3D" id="3.40.50.300">
    <property type="entry name" value="P-loop containing nucleotide triphosphate hydrolases"/>
    <property type="match status" value="1"/>
</dbReference>
<evidence type="ECO:0000259" key="1">
    <source>
        <dbReference type="Pfam" id="PF13307"/>
    </source>
</evidence>
<proteinExistence type="predicted"/>
<organism evidence="2">
    <name type="scientific">marine sediment metagenome</name>
    <dbReference type="NCBI Taxonomy" id="412755"/>
    <lineage>
        <taxon>unclassified sequences</taxon>
        <taxon>metagenomes</taxon>
        <taxon>ecological metagenomes</taxon>
    </lineage>
</organism>
<dbReference type="InterPro" id="IPR045028">
    <property type="entry name" value="DinG/Rad3-like"/>
</dbReference>
<feature type="domain" description="ATP-dependent helicase C-terminal" evidence="1">
    <location>
        <begin position="1"/>
        <end position="80"/>
    </location>
</feature>
<dbReference type="GO" id="GO:0006139">
    <property type="term" value="P:nucleobase-containing compound metabolic process"/>
    <property type="evidence" value="ECO:0007669"/>
    <property type="project" value="InterPro"/>
</dbReference>
<dbReference type="InterPro" id="IPR027417">
    <property type="entry name" value="P-loop_NTPase"/>
</dbReference>
<dbReference type="PANTHER" id="PTHR11472:SF34">
    <property type="entry name" value="REGULATOR OF TELOMERE ELONGATION HELICASE 1"/>
    <property type="match status" value="1"/>
</dbReference>
<gene>
    <name evidence="2" type="ORF">S03H2_17900</name>
</gene>
<dbReference type="AlphaFoldDB" id="X1FQ46"/>
<dbReference type="InterPro" id="IPR006555">
    <property type="entry name" value="ATP-dep_Helicase_C"/>
</dbReference>
<feature type="non-terminal residue" evidence="2">
    <location>
        <position position="1"/>
    </location>
</feature>
<dbReference type="GO" id="GO:0003678">
    <property type="term" value="F:DNA helicase activity"/>
    <property type="evidence" value="ECO:0007669"/>
    <property type="project" value="TreeGrafter"/>
</dbReference>